<proteinExistence type="inferred from homology"/>
<dbReference type="GO" id="GO:0002949">
    <property type="term" value="P:tRNA threonylcarbamoyladenosine modification"/>
    <property type="evidence" value="ECO:0007669"/>
    <property type="project" value="InterPro"/>
</dbReference>
<dbReference type="RefSeq" id="WP_065238528.1">
    <property type="nucleotide sequence ID" value="NZ_JTJM01000002.1"/>
</dbReference>
<evidence type="ECO:0000256" key="6">
    <source>
        <dbReference type="ARBA" id="ARBA00032446"/>
    </source>
</evidence>
<dbReference type="Gene3D" id="3.30.420.40">
    <property type="match status" value="2"/>
</dbReference>
<dbReference type="CDD" id="cd24032">
    <property type="entry name" value="ASKHA_NBD_TsaB"/>
    <property type="match status" value="1"/>
</dbReference>
<evidence type="ECO:0000256" key="3">
    <source>
        <dbReference type="ARBA" id="ARBA00019012"/>
    </source>
</evidence>
<keyword evidence="4" id="KW-0963">Cytoplasm</keyword>
<keyword evidence="9" id="KW-1185">Reference proteome</keyword>
<dbReference type="PANTHER" id="PTHR11735:SF11">
    <property type="entry name" value="TRNA THREONYLCARBAMOYLADENOSINE BIOSYNTHESIS PROTEIN TSAB"/>
    <property type="match status" value="1"/>
</dbReference>
<dbReference type="Proteomes" id="UP000243558">
    <property type="component" value="Unassembled WGS sequence"/>
</dbReference>
<reference evidence="8 9" key="1">
    <citation type="submission" date="2014-11" db="EMBL/GenBank/DDBJ databases">
        <title>Pan-genome of Gallibacterium spp.</title>
        <authorList>
            <person name="Kudirkiene E."/>
            <person name="Bojesen A.M."/>
        </authorList>
    </citation>
    <scope>NUCLEOTIDE SEQUENCE [LARGE SCALE GENOMIC DNA]</scope>
    <source>
        <strain evidence="8 9">F151</strain>
    </source>
</reference>
<accession>A0A1A7NWG7</accession>
<evidence type="ECO:0000256" key="5">
    <source>
        <dbReference type="ARBA" id="ARBA00022694"/>
    </source>
</evidence>
<dbReference type="Pfam" id="PF00814">
    <property type="entry name" value="TsaD"/>
    <property type="match status" value="1"/>
</dbReference>
<keyword evidence="5" id="KW-0819">tRNA processing</keyword>
<protein>
    <recommendedName>
        <fullName evidence="3">tRNA threonylcarbamoyladenosine biosynthesis protein TsaB</fullName>
    </recommendedName>
    <alternativeName>
        <fullName evidence="6">t(6)A37 threonylcarbamoyladenosine biosynthesis protein TsaB</fullName>
    </alternativeName>
</protein>
<dbReference type="PATRIC" id="fig|505345.7.peg.115"/>
<dbReference type="SUPFAM" id="SSF53067">
    <property type="entry name" value="Actin-like ATPase domain"/>
    <property type="match status" value="2"/>
</dbReference>
<evidence type="ECO:0000259" key="7">
    <source>
        <dbReference type="Pfam" id="PF00814"/>
    </source>
</evidence>
<comment type="similarity">
    <text evidence="2">Belongs to the KAE1 / TsaD family. TsaB subfamily.</text>
</comment>
<dbReference type="PANTHER" id="PTHR11735">
    <property type="entry name" value="TRNA N6-ADENOSINE THREONYLCARBAMOYLTRANSFERASE"/>
    <property type="match status" value="1"/>
</dbReference>
<name>A0A1A7NWG7_9PAST</name>
<dbReference type="NCBIfam" id="TIGR03725">
    <property type="entry name" value="T6A_YeaZ"/>
    <property type="match status" value="1"/>
</dbReference>
<evidence type="ECO:0000256" key="1">
    <source>
        <dbReference type="ARBA" id="ARBA00004496"/>
    </source>
</evidence>
<dbReference type="InterPro" id="IPR043129">
    <property type="entry name" value="ATPase_NBD"/>
</dbReference>
<comment type="subcellular location">
    <subcellularLocation>
        <location evidence="1">Cytoplasm</location>
    </subcellularLocation>
</comment>
<evidence type="ECO:0000313" key="8">
    <source>
        <dbReference type="EMBL" id="OBW94033.1"/>
    </source>
</evidence>
<sequence length="238" mass="26267">MMKPTLLALDTSTEACSVALLYRGELTYLEEIAQRTHTQRILPMVDQLLQQSGLQLSQLDGLVLGRGPGSFTGVRVGVSVAQGLALGAELPIYPVSTLTAMAQAAYETEQATQVLSAIDARMNEVYFCQLCYQPENIEGNTYPAWHSIQEEQVIAPELLCQQLTNTSAEHYKVGTGWAAYPALNTIPGTRSQITLPTARYMLPLALAAYKKQNYVTATEIEPIYLRNEVTWKKLPGRE</sequence>
<evidence type="ECO:0000256" key="2">
    <source>
        <dbReference type="ARBA" id="ARBA00010493"/>
    </source>
</evidence>
<gene>
    <name evidence="8" type="ORF">QV01_00580</name>
</gene>
<evidence type="ECO:0000256" key="4">
    <source>
        <dbReference type="ARBA" id="ARBA00022490"/>
    </source>
</evidence>
<dbReference type="GO" id="GO:0005829">
    <property type="term" value="C:cytosol"/>
    <property type="evidence" value="ECO:0007669"/>
    <property type="project" value="TreeGrafter"/>
</dbReference>
<organism evidence="8 9">
    <name type="scientific">Gallibacterium genomosp. 3</name>
    <dbReference type="NCBI Taxonomy" id="505345"/>
    <lineage>
        <taxon>Bacteria</taxon>
        <taxon>Pseudomonadati</taxon>
        <taxon>Pseudomonadota</taxon>
        <taxon>Gammaproteobacteria</taxon>
        <taxon>Pasteurellales</taxon>
        <taxon>Pasteurellaceae</taxon>
        <taxon>Gallibacterium</taxon>
    </lineage>
</organism>
<dbReference type="InterPro" id="IPR000905">
    <property type="entry name" value="Gcp-like_dom"/>
</dbReference>
<feature type="domain" description="Gcp-like" evidence="7">
    <location>
        <begin position="31"/>
        <end position="137"/>
    </location>
</feature>
<evidence type="ECO:0000313" key="9">
    <source>
        <dbReference type="Proteomes" id="UP000243558"/>
    </source>
</evidence>
<dbReference type="AlphaFoldDB" id="A0A1A7NWG7"/>
<comment type="caution">
    <text evidence="8">The sequence shown here is derived from an EMBL/GenBank/DDBJ whole genome shotgun (WGS) entry which is preliminary data.</text>
</comment>
<dbReference type="EMBL" id="JTJM01000002">
    <property type="protein sequence ID" value="OBW94033.1"/>
    <property type="molecule type" value="Genomic_DNA"/>
</dbReference>
<dbReference type="FunFam" id="3.30.420.40:FF:000097">
    <property type="entry name" value="tRNA threonylcarbamoyladenosine biosynthesis protein TsaB"/>
    <property type="match status" value="1"/>
</dbReference>
<dbReference type="InterPro" id="IPR022496">
    <property type="entry name" value="T6A_TsaB"/>
</dbReference>